<dbReference type="OrthoDB" id="29013at2759"/>
<reference evidence="5" key="3">
    <citation type="submission" date="2015-04" db="UniProtKB">
        <authorList>
            <consortium name="EnsemblPlants"/>
        </authorList>
    </citation>
    <scope>IDENTIFICATION</scope>
    <source>
        <strain evidence="5">cv. Jemalong A17</strain>
    </source>
</reference>
<dbReference type="Proteomes" id="UP000265566">
    <property type="component" value="Chromosome 1"/>
</dbReference>
<dbReference type="HOGENOM" id="CLU_024601_0_0_1"/>
<dbReference type="InterPro" id="IPR011990">
    <property type="entry name" value="TPR-like_helical_dom_sf"/>
</dbReference>
<dbReference type="Gramene" id="rna660">
    <property type="protein sequence ID" value="RHN77229.1"/>
    <property type="gene ID" value="gene660"/>
</dbReference>
<organism evidence="3 6">
    <name type="scientific">Medicago truncatula</name>
    <name type="common">Barrel medic</name>
    <name type="synonym">Medicago tribuloides</name>
    <dbReference type="NCBI Taxonomy" id="3880"/>
    <lineage>
        <taxon>Eukaryota</taxon>
        <taxon>Viridiplantae</taxon>
        <taxon>Streptophyta</taxon>
        <taxon>Embryophyta</taxon>
        <taxon>Tracheophyta</taxon>
        <taxon>Spermatophyta</taxon>
        <taxon>Magnoliopsida</taxon>
        <taxon>eudicotyledons</taxon>
        <taxon>Gunneridae</taxon>
        <taxon>Pentapetalae</taxon>
        <taxon>rosids</taxon>
        <taxon>fabids</taxon>
        <taxon>Fabales</taxon>
        <taxon>Fabaceae</taxon>
        <taxon>Papilionoideae</taxon>
        <taxon>50 kb inversion clade</taxon>
        <taxon>NPAAA clade</taxon>
        <taxon>Hologalegina</taxon>
        <taxon>IRL clade</taxon>
        <taxon>Trifolieae</taxon>
        <taxon>Medicago</taxon>
    </lineage>
</organism>
<dbReference type="Gene3D" id="1.25.40.10">
    <property type="entry name" value="Tetratricopeptide repeat domain"/>
    <property type="match status" value="2"/>
</dbReference>
<dbReference type="KEGG" id="mtr:11417191"/>
<evidence type="ECO:0000313" key="3">
    <source>
        <dbReference type="EMBL" id="AES59318.2"/>
    </source>
</evidence>
<dbReference type="SMART" id="SM00028">
    <property type="entry name" value="TPR"/>
    <property type="match status" value="5"/>
</dbReference>
<evidence type="ECO:0000313" key="7">
    <source>
        <dbReference type="Proteomes" id="UP000265566"/>
    </source>
</evidence>
<sequence length="717" mass="80143">MLCACSGEQHKFEEAPQSPDSLATRDFSASGLSSRTGDWDSKLNENQVEDAESSLKEAASLNYEEARALLGRLEYQRGNFEAALHVLQGIDISTLTPRMIRAIAERNKLRKPRSKAGTVLPNLMSMHSVSLLLEAILLKAKSLEEMKQYTEAAKECRIIVDTIESALPNGMPDGIGEECKLQEMFHKALELLPNLWIKAGFLDEAVTAYRRALVKPWNLEPRRLACLQKDLATTLLYGGVEVNLPSHLQVNGSTAPMSNIEEAILLLLILSGKMALQEIDWDAEITGHLTFSLSMTGMFQSLAECVEQILPGIFGRADRWYFLALCYSAAGQNEAALNLLRKACGSSESEHMPHFPSYLFGAKLCSQYPNHAHEGIKFSQQVIDLAKHQNEHFLVQGQQILGVCYGAAARTSVVDSERVQFQRESLNFLNEAALTGNNDLEVMFSLGLENAIQRNLDAAYQNIMRYSDMMVGSSTRGWQLLALIVSAQQRFKDAETIVEFGLDDTGSVDQLELLRLKAVLQIAQQQPKQAIETYRTLLAVIKAKKEILLQAESFEFDQAKIFRDEALTERKLEMEAWQDMATIYTDLNSFLDAKACVDKAQLLEFFSPRSWHITGMLFEAQSLYKEAFVSFSISLSIEPDYIQSINSTAKLLIKLGMQSLPLARSFLMNALRLEPANHDAWFNLGLVSKMEGSLEQAADCFQAAYELKLSAPVQQFE</sequence>
<dbReference type="EMBL" id="CM001217">
    <property type="protein sequence ID" value="AES59318.2"/>
    <property type="molecule type" value="Genomic_DNA"/>
</dbReference>
<dbReference type="PROSITE" id="PS50005">
    <property type="entry name" value="TPR"/>
    <property type="match status" value="2"/>
</dbReference>
<accession>G7ICB7</accession>
<dbReference type="PaxDb" id="3880-AES59318"/>
<reference evidence="7" key="4">
    <citation type="journal article" date="2018" name="Nat. Plants">
        <title>Whole-genome landscape of Medicago truncatula symbiotic genes.</title>
        <authorList>
            <person name="Pecrix Y."/>
            <person name="Staton S.E."/>
            <person name="Sallet E."/>
            <person name="Lelandais-Briere C."/>
            <person name="Moreau S."/>
            <person name="Carrere S."/>
            <person name="Blein T."/>
            <person name="Jardinaud M.F."/>
            <person name="Latrasse D."/>
            <person name="Zouine M."/>
            <person name="Zahm M."/>
            <person name="Kreplak J."/>
            <person name="Mayjonade B."/>
            <person name="Satge C."/>
            <person name="Perez M."/>
            <person name="Cauet S."/>
            <person name="Marande W."/>
            <person name="Chantry-Darmon C."/>
            <person name="Lopez-Roques C."/>
            <person name="Bouchez O."/>
            <person name="Berard A."/>
            <person name="Debelle F."/>
            <person name="Munos S."/>
            <person name="Bendahmane A."/>
            <person name="Berges H."/>
            <person name="Niebel A."/>
            <person name="Buitink J."/>
            <person name="Frugier F."/>
            <person name="Benhamed M."/>
            <person name="Crespi M."/>
            <person name="Gouzy J."/>
            <person name="Gamas P."/>
        </authorList>
    </citation>
    <scope>NUCLEOTIDE SEQUENCE [LARGE SCALE GENOMIC DNA]</scope>
    <source>
        <strain evidence="7">cv. Jemalong A17</strain>
    </source>
</reference>
<accession>A0A0C3UJN1</accession>
<dbReference type="InterPro" id="IPR019734">
    <property type="entry name" value="TPR_rpt"/>
</dbReference>
<dbReference type="Pfam" id="PF13181">
    <property type="entry name" value="TPR_8"/>
    <property type="match status" value="1"/>
</dbReference>
<dbReference type="InterPro" id="IPR043376">
    <property type="entry name" value="NPG1-like"/>
</dbReference>
<dbReference type="AlphaFoldDB" id="G7ICB7"/>
<dbReference type="EnsemblPlants" id="AES59318">
    <property type="protein sequence ID" value="AES59318"/>
    <property type="gene ID" value="MTR_1g018040"/>
</dbReference>
<feature type="region of interest" description="Disordered" evidence="2">
    <location>
        <begin position="1"/>
        <end position="42"/>
    </location>
</feature>
<evidence type="ECO:0000313" key="6">
    <source>
        <dbReference type="Proteomes" id="UP000002051"/>
    </source>
</evidence>
<gene>
    <name evidence="5" type="primary">11417191</name>
    <name evidence="3" type="ordered locus">MTR_1g018040</name>
    <name evidence="4" type="ORF">MtrunA17_Chr1g0152501</name>
</gene>
<feature type="repeat" description="TPR" evidence="1">
    <location>
        <begin position="678"/>
        <end position="711"/>
    </location>
</feature>
<name>G7ICB7_MEDTR</name>
<keyword evidence="6" id="KW-1185">Reference proteome</keyword>
<dbReference type="Pfam" id="PF13432">
    <property type="entry name" value="TPR_16"/>
    <property type="match status" value="2"/>
</dbReference>
<reference evidence="3 6" key="2">
    <citation type="journal article" date="2014" name="BMC Genomics">
        <title>An improved genome release (version Mt4.0) for the model legume Medicago truncatula.</title>
        <authorList>
            <person name="Tang H."/>
            <person name="Krishnakumar V."/>
            <person name="Bidwell S."/>
            <person name="Rosen B."/>
            <person name="Chan A."/>
            <person name="Zhou S."/>
            <person name="Gentzbittel L."/>
            <person name="Childs K.L."/>
            <person name="Yandell M."/>
            <person name="Gundlach H."/>
            <person name="Mayer K.F."/>
            <person name="Schwartz D.C."/>
            <person name="Town C.D."/>
        </authorList>
    </citation>
    <scope>GENOME REANNOTATION</scope>
    <source>
        <strain evidence="5 6">cv. Jemalong A17</strain>
    </source>
</reference>
<dbReference type="Gene3D" id="1.25.40.1040">
    <property type="match status" value="1"/>
</dbReference>
<keyword evidence="1" id="KW-0802">TPR repeat</keyword>
<protein>
    <submittedName>
        <fullName evidence="4">Putative tetratricopeptide-like helical domain-containing protein</fullName>
    </submittedName>
    <submittedName>
        <fullName evidence="3">TPR 7B-like protein</fullName>
    </submittedName>
</protein>
<dbReference type="PANTHER" id="PTHR44102">
    <property type="entry name" value="PROTEIN NPG1"/>
    <property type="match status" value="1"/>
</dbReference>
<evidence type="ECO:0000313" key="5">
    <source>
        <dbReference type="EnsemblPlants" id="AES59318"/>
    </source>
</evidence>
<evidence type="ECO:0000256" key="1">
    <source>
        <dbReference type="PROSITE-ProRule" id="PRU00339"/>
    </source>
</evidence>
<dbReference type="SUPFAM" id="SSF48452">
    <property type="entry name" value="TPR-like"/>
    <property type="match status" value="3"/>
</dbReference>
<feature type="repeat" description="TPR" evidence="1">
    <location>
        <begin position="608"/>
        <end position="641"/>
    </location>
</feature>
<reference evidence="3 6" key="1">
    <citation type="journal article" date="2011" name="Nature">
        <title>The Medicago genome provides insight into the evolution of rhizobial symbioses.</title>
        <authorList>
            <person name="Young N.D."/>
            <person name="Debelle F."/>
            <person name="Oldroyd G.E."/>
            <person name="Geurts R."/>
            <person name="Cannon S.B."/>
            <person name="Udvardi M.K."/>
            <person name="Benedito V.A."/>
            <person name="Mayer K.F."/>
            <person name="Gouzy J."/>
            <person name="Schoof H."/>
            <person name="Van de Peer Y."/>
            <person name="Proost S."/>
            <person name="Cook D.R."/>
            <person name="Meyers B.C."/>
            <person name="Spannagl M."/>
            <person name="Cheung F."/>
            <person name="De Mita S."/>
            <person name="Krishnakumar V."/>
            <person name="Gundlach H."/>
            <person name="Zhou S."/>
            <person name="Mudge J."/>
            <person name="Bharti A.K."/>
            <person name="Murray J.D."/>
            <person name="Naoumkina M.A."/>
            <person name="Rosen B."/>
            <person name="Silverstein K.A."/>
            <person name="Tang H."/>
            <person name="Rombauts S."/>
            <person name="Zhao P.X."/>
            <person name="Zhou P."/>
            <person name="Barbe V."/>
            <person name="Bardou P."/>
            <person name="Bechner M."/>
            <person name="Bellec A."/>
            <person name="Berger A."/>
            <person name="Berges H."/>
            <person name="Bidwell S."/>
            <person name="Bisseling T."/>
            <person name="Choisne N."/>
            <person name="Couloux A."/>
            <person name="Denny R."/>
            <person name="Deshpande S."/>
            <person name="Dai X."/>
            <person name="Doyle J.J."/>
            <person name="Dudez A.M."/>
            <person name="Farmer A.D."/>
            <person name="Fouteau S."/>
            <person name="Franken C."/>
            <person name="Gibelin C."/>
            <person name="Gish J."/>
            <person name="Goldstein S."/>
            <person name="Gonzalez A.J."/>
            <person name="Green P.J."/>
            <person name="Hallab A."/>
            <person name="Hartog M."/>
            <person name="Hua A."/>
            <person name="Humphray S.J."/>
            <person name="Jeong D.H."/>
            <person name="Jing Y."/>
            <person name="Jocker A."/>
            <person name="Kenton S.M."/>
            <person name="Kim D.J."/>
            <person name="Klee K."/>
            <person name="Lai H."/>
            <person name="Lang C."/>
            <person name="Lin S."/>
            <person name="Macmil S.L."/>
            <person name="Magdelenat G."/>
            <person name="Matthews L."/>
            <person name="McCorrison J."/>
            <person name="Monaghan E.L."/>
            <person name="Mun J.H."/>
            <person name="Najar F.Z."/>
            <person name="Nicholson C."/>
            <person name="Noirot C."/>
            <person name="O'Bleness M."/>
            <person name="Paule C.R."/>
            <person name="Poulain J."/>
            <person name="Prion F."/>
            <person name="Qin B."/>
            <person name="Qu C."/>
            <person name="Retzel E.F."/>
            <person name="Riddle C."/>
            <person name="Sallet E."/>
            <person name="Samain S."/>
            <person name="Samson N."/>
            <person name="Sanders I."/>
            <person name="Saurat O."/>
            <person name="Scarpelli C."/>
            <person name="Schiex T."/>
            <person name="Segurens B."/>
            <person name="Severin A.J."/>
            <person name="Sherrier D.J."/>
            <person name="Shi R."/>
            <person name="Sims S."/>
            <person name="Singer S.R."/>
            <person name="Sinharoy S."/>
            <person name="Sterck L."/>
            <person name="Viollet A."/>
            <person name="Wang B.B."/>
            <person name="Wang K."/>
            <person name="Wang M."/>
            <person name="Wang X."/>
            <person name="Warfsmann J."/>
            <person name="Weissenbach J."/>
            <person name="White D.D."/>
            <person name="White J.D."/>
            <person name="Wiley G.B."/>
            <person name="Wincker P."/>
            <person name="Xing Y."/>
            <person name="Yang L."/>
            <person name="Yao Z."/>
            <person name="Ying F."/>
            <person name="Zhai J."/>
            <person name="Zhou L."/>
            <person name="Zuber A."/>
            <person name="Denarie J."/>
            <person name="Dixon R.A."/>
            <person name="May G.D."/>
            <person name="Schwartz D.C."/>
            <person name="Rogers J."/>
            <person name="Quetier F."/>
            <person name="Town C.D."/>
            <person name="Roe B.A."/>
        </authorList>
    </citation>
    <scope>NUCLEOTIDE SEQUENCE [LARGE SCALE GENOMIC DNA]</scope>
    <source>
        <strain evidence="3">A17</strain>
        <strain evidence="5 6">cv. Jemalong A17</strain>
    </source>
</reference>
<dbReference type="STRING" id="3880.G7ICB7"/>
<dbReference type="EMBL" id="PSQE01000001">
    <property type="protein sequence ID" value="RHN77229.1"/>
    <property type="molecule type" value="Genomic_DNA"/>
</dbReference>
<dbReference type="PANTHER" id="PTHR44102:SF4">
    <property type="entry name" value="PROTEIN NPGR1"/>
    <property type="match status" value="1"/>
</dbReference>
<evidence type="ECO:0000313" key="4">
    <source>
        <dbReference type="EMBL" id="RHN77229.1"/>
    </source>
</evidence>
<dbReference type="Proteomes" id="UP000002051">
    <property type="component" value="Unassembled WGS sequence"/>
</dbReference>
<reference evidence="4" key="5">
    <citation type="journal article" date="2018" name="Nat. Plants">
        <title>Whole-genome landscape of Medicago truncatula symbiotic genes.</title>
        <authorList>
            <person name="Pecrix Y."/>
            <person name="Gamas P."/>
            <person name="Carrere S."/>
        </authorList>
    </citation>
    <scope>NUCLEOTIDE SEQUENCE</scope>
    <source>
        <tissue evidence="4">Leaves</tissue>
    </source>
</reference>
<evidence type="ECO:0000256" key="2">
    <source>
        <dbReference type="SAM" id="MobiDB-lite"/>
    </source>
</evidence>
<dbReference type="eggNOG" id="KOG4162">
    <property type="taxonomic scope" value="Eukaryota"/>
</dbReference>
<proteinExistence type="predicted"/>